<dbReference type="InterPro" id="IPR044822">
    <property type="entry name" value="Myb_DNA-bind_4"/>
</dbReference>
<proteinExistence type="predicted"/>
<evidence type="ECO:0000259" key="1">
    <source>
        <dbReference type="Pfam" id="PF13837"/>
    </source>
</evidence>
<comment type="caution">
    <text evidence="2">The sequence shown here is derived from an EMBL/GenBank/DDBJ whole genome shotgun (WGS) entry which is preliminary data.</text>
</comment>
<feature type="domain" description="Myb/SANT-like DNA-binding" evidence="1">
    <location>
        <begin position="178"/>
        <end position="245"/>
    </location>
</feature>
<dbReference type="OrthoDB" id="2325336at2759"/>
<reference evidence="2" key="1">
    <citation type="submission" date="2022-08" db="EMBL/GenBank/DDBJ databases">
        <authorList>
            <person name="Kallberg Y."/>
            <person name="Tangrot J."/>
            <person name="Rosling A."/>
        </authorList>
    </citation>
    <scope>NUCLEOTIDE SEQUENCE</scope>
    <source>
        <strain evidence="2">Wild A</strain>
    </source>
</reference>
<dbReference type="Gene3D" id="1.10.10.60">
    <property type="entry name" value="Homeodomain-like"/>
    <property type="match status" value="1"/>
</dbReference>
<accession>A0A9W4SWK6</accession>
<sequence>MNSFRIPYTEGVYPSSTSSFQAVNLTCENGFNMVHEPHNFFLLYGYSIPMVSSSQSAQGSSTNYQEVNFINEPLCFYNNDFHIICKEILPSSLCLDQAAEILNINIHNPVRNNRNFYKFYYKQPDTLKIYEVICKMLKFCKFDNQQQEFSKKDQKSIKFCLTNYLGPITQDKEKTHSCKWKEEAIKQLLFFLEKNKGKINQLVTKRGGSGNIKSELWMRASILLFRKGYNYSAKQCEIKWKNIKKLSKNNPKSLYKLEVEKILH</sequence>
<name>A0A9W4SWK6_9GLOM</name>
<evidence type="ECO:0000313" key="2">
    <source>
        <dbReference type="EMBL" id="CAI2181692.1"/>
    </source>
</evidence>
<dbReference type="Proteomes" id="UP001153678">
    <property type="component" value="Unassembled WGS sequence"/>
</dbReference>
<evidence type="ECO:0000313" key="3">
    <source>
        <dbReference type="Proteomes" id="UP001153678"/>
    </source>
</evidence>
<dbReference type="EMBL" id="CAMKVN010002575">
    <property type="protein sequence ID" value="CAI2181692.1"/>
    <property type="molecule type" value="Genomic_DNA"/>
</dbReference>
<organism evidence="2 3">
    <name type="scientific">Funneliformis geosporum</name>
    <dbReference type="NCBI Taxonomy" id="1117311"/>
    <lineage>
        <taxon>Eukaryota</taxon>
        <taxon>Fungi</taxon>
        <taxon>Fungi incertae sedis</taxon>
        <taxon>Mucoromycota</taxon>
        <taxon>Glomeromycotina</taxon>
        <taxon>Glomeromycetes</taxon>
        <taxon>Glomerales</taxon>
        <taxon>Glomeraceae</taxon>
        <taxon>Funneliformis</taxon>
    </lineage>
</organism>
<protein>
    <submittedName>
        <fullName evidence="2">12910_t:CDS:1</fullName>
    </submittedName>
</protein>
<keyword evidence="3" id="KW-1185">Reference proteome</keyword>
<gene>
    <name evidence="2" type="ORF">FWILDA_LOCUS10213</name>
</gene>
<dbReference type="Pfam" id="PF13837">
    <property type="entry name" value="Myb_DNA-bind_4"/>
    <property type="match status" value="1"/>
</dbReference>
<dbReference type="AlphaFoldDB" id="A0A9W4SWK6"/>